<accession>X0TB60</accession>
<dbReference type="AlphaFoldDB" id="X0TB60"/>
<evidence type="ECO:0000313" key="2">
    <source>
        <dbReference type="EMBL" id="GAF90763.1"/>
    </source>
</evidence>
<protein>
    <submittedName>
        <fullName evidence="2">Uncharacterized protein</fullName>
    </submittedName>
</protein>
<keyword evidence="1" id="KW-0175">Coiled coil</keyword>
<name>X0TB60_9ZZZZ</name>
<dbReference type="EMBL" id="BARS01010190">
    <property type="protein sequence ID" value="GAF90763.1"/>
    <property type="molecule type" value="Genomic_DNA"/>
</dbReference>
<reference evidence="2" key="1">
    <citation type="journal article" date="2014" name="Front. Microbiol.">
        <title>High frequency of phylogenetically diverse reductive dehalogenase-homologous genes in deep subseafloor sedimentary metagenomes.</title>
        <authorList>
            <person name="Kawai M."/>
            <person name="Futagami T."/>
            <person name="Toyoda A."/>
            <person name="Takaki Y."/>
            <person name="Nishi S."/>
            <person name="Hori S."/>
            <person name="Arai W."/>
            <person name="Tsubouchi T."/>
            <person name="Morono Y."/>
            <person name="Uchiyama I."/>
            <person name="Ito T."/>
            <person name="Fujiyama A."/>
            <person name="Inagaki F."/>
            <person name="Takami H."/>
        </authorList>
    </citation>
    <scope>NUCLEOTIDE SEQUENCE</scope>
    <source>
        <strain evidence="2">Expedition CK06-06</strain>
    </source>
</reference>
<gene>
    <name evidence="2" type="ORF">S01H1_18955</name>
</gene>
<evidence type="ECO:0000256" key="1">
    <source>
        <dbReference type="SAM" id="Coils"/>
    </source>
</evidence>
<comment type="caution">
    <text evidence="2">The sequence shown here is derived from an EMBL/GenBank/DDBJ whole genome shotgun (WGS) entry which is preliminary data.</text>
</comment>
<feature type="coiled-coil region" evidence="1">
    <location>
        <begin position="76"/>
        <end position="103"/>
    </location>
</feature>
<proteinExistence type="predicted"/>
<sequence length="129" mass="15054">MENSPITVIDAFTNNDDIVTSSNVIEERMNNEVNYDSLTDLSKMRYKLNLLESMVYNDSFYLKQTVDNDIPKNNSTDDEEILIDNIKKRIDELECAVNVFIKKKQCQNRLDNLEPLIISLLQNDLFKEN</sequence>
<organism evidence="2">
    <name type="scientific">marine sediment metagenome</name>
    <dbReference type="NCBI Taxonomy" id="412755"/>
    <lineage>
        <taxon>unclassified sequences</taxon>
        <taxon>metagenomes</taxon>
        <taxon>ecological metagenomes</taxon>
    </lineage>
</organism>